<dbReference type="EMBL" id="BQXS01011763">
    <property type="protein sequence ID" value="GKT16492.1"/>
    <property type="molecule type" value="Genomic_DNA"/>
</dbReference>
<evidence type="ECO:0000313" key="2">
    <source>
        <dbReference type="EMBL" id="GKT16492.1"/>
    </source>
</evidence>
<organism evidence="2 3">
    <name type="scientific">Aduncisulcus paluster</name>
    <dbReference type="NCBI Taxonomy" id="2918883"/>
    <lineage>
        <taxon>Eukaryota</taxon>
        <taxon>Metamonada</taxon>
        <taxon>Carpediemonas-like organisms</taxon>
        <taxon>Aduncisulcus</taxon>
    </lineage>
</organism>
<feature type="compositionally biased region" description="Basic and acidic residues" evidence="1">
    <location>
        <begin position="98"/>
        <end position="108"/>
    </location>
</feature>
<gene>
    <name evidence="2" type="ORF">ADUPG1_010927</name>
</gene>
<keyword evidence="3" id="KW-1185">Reference proteome</keyword>
<feature type="compositionally biased region" description="Acidic residues" evidence="1">
    <location>
        <begin position="57"/>
        <end position="97"/>
    </location>
</feature>
<sequence>MVPDKNEEKSLSAIEIEDHLDLKIDEKVLDTNNNGPDSPPMMVEDVGSDAHLSLSDLCDDSDEVQEVGSEMIDDVSEGEEDQEREEEREEKGDEQEDEQKKESERESDVLEGMIVEQQSREKDVVSTDILTTNDEVPTFDNLVDNTEPLELSTHGSEECSSVSAHRNIVIEDSLFSSIANQYKQTIPHVFSAPEFCSMFSHTPTSSASFRMTLHHVHPRSMSYIHTQIRQKMLKTMKWKQLKGEIGIPSSKMLLSSQECKQSRPNLDSQANPCSDLLLKTLNASTRFDNPLGYVCGSAKSLFLEQADRRKKIANIRRLSKVISVLRGCKLAERASLLSRLFTPTHINPLLPVDLLTTSELSQHYRGYMFSQHVGLPLSLPFCEPNSSVNNSSQANHSIIQQDRSVYTSPGKDLSSKHHSYSLSNFQRHSLAPLVCAADPSVSIPFYSIQRSEYSGSRFVKPITDSFRHIFMSLGSPICENVVECSKHVGQSFYAIAPTSSPSDFVRNEIMNSFSVQNRYVSHEHLSLSYALHFSSFPFHLPHLFPLVVFVLPRFASIPVCLNVAKFITIQSNDHVSHSHRIWTIKCVVGGVCVRLRCVRDERLKRTLIECIRTMKGMTGGIWERRKDEFFKKGVRS</sequence>
<protein>
    <submittedName>
        <fullName evidence="2">Uncharacterized protein</fullName>
    </submittedName>
</protein>
<dbReference type="Proteomes" id="UP001057375">
    <property type="component" value="Unassembled WGS sequence"/>
</dbReference>
<comment type="caution">
    <text evidence="2">The sequence shown here is derived from an EMBL/GenBank/DDBJ whole genome shotgun (WGS) entry which is preliminary data.</text>
</comment>
<feature type="region of interest" description="Disordered" evidence="1">
    <location>
        <begin position="27"/>
        <end position="122"/>
    </location>
</feature>
<evidence type="ECO:0000256" key="1">
    <source>
        <dbReference type="SAM" id="MobiDB-lite"/>
    </source>
</evidence>
<proteinExistence type="predicted"/>
<name>A0ABQ5JTJ9_9EUKA</name>
<reference evidence="2" key="1">
    <citation type="submission" date="2022-03" db="EMBL/GenBank/DDBJ databases">
        <title>Draft genome sequence of Aduncisulcus paluster, a free-living microaerophilic Fornicata.</title>
        <authorList>
            <person name="Yuyama I."/>
            <person name="Kume K."/>
            <person name="Tamura T."/>
            <person name="Inagaki Y."/>
            <person name="Hashimoto T."/>
        </authorList>
    </citation>
    <scope>NUCLEOTIDE SEQUENCE</scope>
    <source>
        <strain evidence="2">NY0171</strain>
    </source>
</reference>
<evidence type="ECO:0000313" key="3">
    <source>
        <dbReference type="Proteomes" id="UP001057375"/>
    </source>
</evidence>
<accession>A0ABQ5JTJ9</accession>